<dbReference type="InterPro" id="IPR012337">
    <property type="entry name" value="RNaseH-like_sf"/>
</dbReference>
<evidence type="ECO:0000313" key="2">
    <source>
        <dbReference type="EMBL" id="KAK8581541.1"/>
    </source>
</evidence>
<accession>A0ABR2FLC9</accession>
<organism evidence="2 3">
    <name type="scientific">Hibiscus sabdariffa</name>
    <name type="common">roselle</name>
    <dbReference type="NCBI Taxonomy" id="183260"/>
    <lineage>
        <taxon>Eukaryota</taxon>
        <taxon>Viridiplantae</taxon>
        <taxon>Streptophyta</taxon>
        <taxon>Embryophyta</taxon>
        <taxon>Tracheophyta</taxon>
        <taxon>Spermatophyta</taxon>
        <taxon>Magnoliopsida</taxon>
        <taxon>eudicotyledons</taxon>
        <taxon>Gunneridae</taxon>
        <taxon>Pentapetalae</taxon>
        <taxon>rosids</taxon>
        <taxon>malvids</taxon>
        <taxon>Malvales</taxon>
        <taxon>Malvaceae</taxon>
        <taxon>Malvoideae</taxon>
        <taxon>Hibiscus</taxon>
    </lineage>
</organism>
<dbReference type="Proteomes" id="UP001472677">
    <property type="component" value="Unassembled WGS sequence"/>
</dbReference>
<evidence type="ECO:0000256" key="1">
    <source>
        <dbReference type="SAM" id="SignalP"/>
    </source>
</evidence>
<keyword evidence="1" id="KW-0732">Signal</keyword>
<feature type="signal peptide" evidence="1">
    <location>
        <begin position="1"/>
        <end position="18"/>
    </location>
</feature>
<dbReference type="InterPro" id="IPR044730">
    <property type="entry name" value="RNase_H-like_dom_plant"/>
</dbReference>
<reference evidence="2 3" key="1">
    <citation type="journal article" date="2024" name="G3 (Bethesda)">
        <title>Genome assembly of Hibiscus sabdariffa L. provides insights into metabolisms of medicinal natural products.</title>
        <authorList>
            <person name="Kim T."/>
        </authorList>
    </citation>
    <scope>NUCLEOTIDE SEQUENCE [LARGE SCALE GENOMIC DNA]</scope>
    <source>
        <strain evidence="2">TK-2024</strain>
        <tissue evidence="2">Old leaves</tissue>
    </source>
</reference>
<gene>
    <name evidence="2" type="ORF">V6N12_071760</name>
</gene>
<dbReference type="EMBL" id="JBBPBM010000006">
    <property type="protein sequence ID" value="KAK8581541.1"/>
    <property type="molecule type" value="Genomic_DNA"/>
</dbReference>
<dbReference type="InterPro" id="IPR036397">
    <property type="entry name" value="RNaseH_sf"/>
</dbReference>
<comment type="caution">
    <text evidence="2">The sequence shown here is derived from an EMBL/GenBank/DDBJ whole genome shotgun (WGS) entry which is preliminary data.</text>
</comment>
<keyword evidence="3" id="KW-1185">Reference proteome</keyword>
<sequence length="371" mass="40304">MWQIAFGAALWSIWLARCDMLFNGKLISVNELLFLSKLRALFWLKAGKEYWNFDLEGARLGLKVGCGGALRDETCALRALFTRLVVDSDSDVVKLLAVKFALELFCETSWFGKVGLLVEVDSQIVLNWFSSPFTRSWRCWPQLMVIDLLTKRIGKVDFSLVDRQCNALTYGLSRDGALRASFFKAWCLRNLVTEDNLKLTRGSTVVHERRAIVGISKRCGTSVLEKLRKCISPTGGQDISLAPNDGAEAFAFVWGHCHGNVKTVYEADFVGREVFVATVVETELCQCDGGGSTEAIALNAVATIARLAGEMSVGVGAAGSSPDTAGPVGCGCGEGTVCEGLKDEAASFEDRLTGVRLDSGINGERTVVNDC</sequence>
<protein>
    <recommendedName>
        <fullName evidence="4">RNase H type-1 domain-containing protein</fullName>
    </recommendedName>
</protein>
<evidence type="ECO:0008006" key="4">
    <source>
        <dbReference type="Google" id="ProtNLM"/>
    </source>
</evidence>
<name>A0ABR2FLC9_9ROSI</name>
<proteinExistence type="predicted"/>
<dbReference type="Gene3D" id="3.30.420.10">
    <property type="entry name" value="Ribonuclease H-like superfamily/Ribonuclease H"/>
    <property type="match status" value="1"/>
</dbReference>
<dbReference type="SUPFAM" id="SSF53098">
    <property type="entry name" value="Ribonuclease H-like"/>
    <property type="match status" value="1"/>
</dbReference>
<evidence type="ECO:0000313" key="3">
    <source>
        <dbReference type="Proteomes" id="UP001472677"/>
    </source>
</evidence>
<feature type="chain" id="PRO_5045790852" description="RNase H type-1 domain-containing protein" evidence="1">
    <location>
        <begin position="19"/>
        <end position="371"/>
    </location>
</feature>
<dbReference type="CDD" id="cd06222">
    <property type="entry name" value="RNase_H_like"/>
    <property type="match status" value="1"/>
</dbReference>